<sequence>MSDTTPEEPEDKTGRPAAADTAPDPVDDLVTTQHTLTVKRRKLAYTAQAGRVVLRQEVVKDGKSAGHKPKAEVFLTAYTLDDAEPGTRPVTFAFNGGPGSSSIWLHMGLLGPRRVLSGDVDDLVPPPYGLEDNAESLLVHSDLVFIDPVSTGYSRAVDGGEPKDYLGFQGDLDSVAEIIRLWVSRNERWLSPKFLAGESYGTLRAAGLAGLLQERFGLYLNGLLLISSVLDMGTLRFHEGNDLPYSLFVPTYAAIAHYHGLHGDRPLDDVLADAEDFAAKELPWALARGARLSTQDRAEAVATLASLTGLSESYVDRVNLRIEHVRFFTELLRDRGLTVGRMDGRFTTWETDGGREHMSDDPSISRIIGAYSAAFNHYIRAELGYQNDLPYEILSHETNQAWSYKEFEGRSVSVVDAVSAAMRANPHLRVHVAFGHYDGATAYFASEHVLAQLKIPDELRENIDTAYYPAGHMMYVHEPTRVQQAKDLADFVKKASNR</sequence>
<dbReference type="Pfam" id="PF00450">
    <property type="entry name" value="Peptidase_S10"/>
    <property type="match status" value="1"/>
</dbReference>
<keyword evidence="2" id="KW-0645">Protease</keyword>
<keyword evidence="2" id="KW-0121">Carboxypeptidase</keyword>
<evidence type="ECO:0000256" key="1">
    <source>
        <dbReference type="SAM" id="MobiDB-lite"/>
    </source>
</evidence>
<dbReference type="AlphaFoldDB" id="A0A1H8RFC2"/>
<organism evidence="2 3">
    <name type="scientific">Amycolatopsis saalfeldensis</name>
    <dbReference type="NCBI Taxonomy" id="394193"/>
    <lineage>
        <taxon>Bacteria</taxon>
        <taxon>Bacillati</taxon>
        <taxon>Actinomycetota</taxon>
        <taxon>Actinomycetes</taxon>
        <taxon>Pseudonocardiales</taxon>
        <taxon>Pseudonocardiaceae</taxon>
        <taxon>Amycolatopsis</taxon>
    </lineage>
</organism>
<dbReference type="InterPro" id="IPR029058">
    <property type="entry name" value="AB_hydrolase_fold"/>
</dbReference>
<dbReference type="Proteomes" id="UP000198582">
    <property type="component" value="Unassembled WGS sequence"/>
</dbReference>
<protein>
    <submittedName>
        <fullName evidence="2">Carboxypeptidase C (Cathepsin A)</fullName>
    </submittedName>
</protein>
<dbReference type="InterPro" id="IPR001563">
    <property type="entry name" value="Peptidase_S10"/>
</dbReference>
<keyword evidence="2" id="KW-0378">Hydrolase</keyword>
<name>A0A1H8RFC2_9PSEU</name>
<dbReference type="STRING" id="394193.SAMN04489732_101776"/>
<feature type="compositionally biased region" description="Low complexity" evidence="1">
    <location>
        <begin position="16"/>
        <end position="27"/>
    </location>
</feature>
<accession>A0A1H8RFC2</accession>
<dbReference type="EMBL" id="FOEF01000001">
    <property type="protein sequence ID" value="SEO65239.1"/>
    <property type="molecule type" value="Genomic_DNA"/>
</dbReference>
<evidence type="ECO:0000313" key="3">
    <source>
        <dbReference type="Proteomes" id="UP000198582"/>
    </source>
</evidence>
<dbReference type="GO" id="GO:0006508">
    <property type="term" value="P:proteolysis"/>
    <property type="evidence" value="ECO:0007669"/>
    <property type="project" value="InterPro"/>
</dbReference>
<dbReference type="GO" id="GO:0004185">
    <property type="term" value="F:serine-type carboxypeptidase activity"/>
    <property type="evidence" value="ECO:0007669"/>
    <property type="project" value="InterPro"/>
</dbReference>
<dbReference type="RefSeq" id="WP_091612388.1">
    <property type="nucleotide sequence ID" value="NZ_FOEF01000001.1"/>
</dbReference>
<dbReference type="SUPFAM" id="SSF53474">
    <property type="entry name" value="alpha/beta-Hydrolases"/>
    <property type="match status" value="1"/>
</dbReference>
<reference evidence="2 3" key="1">
    <citation type="submission" date="2016-10" db="EMBL/GenBank/DDBJ databases">
        <authorList>
            <person name="de Groot N.N."/>
        </authorList>
    </citation>
    <scope>NUCLEOTIDE SEQUENCE [LARGE SCALE GENOMIC DNA]</scope>
    <source>
        <strain evidence="2 3">DSM 44993</strain>
    </source>
</reference>
<dbReference type="Gene3D" id="3.40.50.1820">
    <property type="entry name" value="alpha/beta hydrolase"/>
    <property type="match status" value="1"/>
</dbReference>
<feature type="compositionally biased region" description="Acidic residues" evidence="1">
    <location>
        <begin position="1"/>
        <end position="10"/>
    </location>
</feature>
<proteinExistence type="predicted"/>
<feature type="region of interest" description="Disordered" evidence="1">
    <location>
        <begin position="1"/>
        <end position="27"/>
    </location>
</feature>
<keyword evidence="3" id="KW-1185">Reference proteome</keyword>
<gene>
    <name evidence="2" type="ORF">SAMN04489732_101776</name>
</gene>
<dbReference type="OrthoDB" id="9770107at2"/>
<evidence type="ECO:0000313" key="2">
    <source>
        <dbReference type="EMBL" id="SEO65239.1"/>
    </source>
</evidence>